<dbReference type="KEGG" id="knv:Pan216_32160"/>
<dbReference type="Gene3D" id="3.60.40.10">
    <property type="entry name" value="PPM-type phosphatase domain"/>
    <property type="match status" value="1"/>
</dbReference>
<evidence type="ECO:0000259" key="3">
    <source>
        <dbReference type="SMART" id="SM00331"/>
    </source>
</evidence>
<dbReference type="SMART" id="SM00331">
    <property type="entry name" value="PP2C_SIG"/>
    <property type="match status" value="1"/>
</dbReference>
<dbReference type="Pfam" id="PF07228">
    <property type="entry name" value="SpoIIE"/>
    <property type="match status" value="1"/>
</dbReference>
<dbReference type="GO" id="GO:0016791">
    <property type="term" value="F:phosphatase activity"/>
    <property type="evidence" value="ECO:0007669"/>
    <property type="project" value="TreeGrafter"/>
</dbReference>
<evidence type="ECO:0000313" key="4">
    <source>
        <dbReference type="EMBL" id="QDU62349.1"/>
    </source>
</evidence>
<dbReference type="AlphaFoldDB" id="A0A518B5U1"/>
<reference evidence="4 5" key="1">
    <citation type="submission" date="2019-02" db="EMBL/GenBank/DDBJ databases">
        <title>Deep-cultivation of Planctomycetes and their phenomic and genomic characterization uncovers novel biology.</title>
        <authorList>
            <person name="Wiegand S."/>
            <person name="Jogler M."/>
            <person name="Boedeker C."/>
            <person name="Pinto D."/>
            <person name="Vollmers J."/>
            <person name="Rivas-Marin E."/>
            <person name="Kohn T."/>
            <person name="Peeters S.H."/>
            <person name="Heuer A."/>
            <person name="Rast P."/>
            <person name="Oberbeckmann S."/>
            <person name="Bunk B."/>
            <person name="Jeske O."/>
            <person name="Meyerdierks A."/>
            <person name="Storesund J.E."/>
            <person name="Kallscheuer N."/>
            <person name="Luecker S."/>
            <person name="Lage O.M."/>
            <person name="Pohl T."/>
            <person name="Merkel B.J."/>
            <person name="Hornburger P."/>
            <person name="Mueller R.-W."/>
            <person name="Bruemmer F."/>
            <person name="Labrenz M."/>
            <person name="Spormann A.M."/>
            <person name="Op den Camp H."/>
            <person name="Overmann J."/>
            <person name="Amann R."/>
            <person name="Jetten M.S.M."/>
            <person name="Mascher T."/>
            <person name="Medema M.H."/>
            <person name="Devos D.P."/>
            <person name="Kaster A.-K."/>
            <person name="Ovreas L."/>
            <person name="Rohde M."/>
            <person name="Galperin M.Y."/>
            <person name="Jogler C."/>
        </authorList>
    </citation>
    <scope>NUCLEOTIDE SEQUENCE [LARGE SCALE GENOMIC DNA]</scope>
    <source>
        <strain evidence="4 5">Pan216</strain>
    </source>
</reference>
<evidence type="ECO:0000313" key="5">
    <source>
        <dbReference type="Proteomes" id="UP000317093"/>
    </source>
</evidence>
<organism evidence="4 5">
    <name type="scientific">Kolteria novifilia</name>
    <dbReference type="NCBI Taxonomy" id="2527975"/>
    <lineage>
        <taxon>Bacteria</taxon>
        <taxon>Pseudomonadati</taxon>
        <taxon>Planctomycetota</taxon>
        <taxon>Planctomycetia</taxon>
        <taxon>Kolteriales</taxon>
        <taxon>Kolteriaceae</taxon>
        <taxon>Kolteria</taxon>
    </lineage>
</organism>
<dbReference type="RefSeq" id="WP_145259038.1">
    <property type="nucleotide sequence ID" value="NZ_CP036279.1"/>
</dbReference>
<accession>A0A518B5U1</accession>
<dbReference type="SUPFAM" id="SSF81606">
    <property type="entry name" value="PP2C-like"/>
    <property type="match status" value="1"/>
</dbReference>
<evidence type="ECO:0000256" key="1">
    <source>
        <dbReference type="ARBA" id="ARBA00022801"/>
    </source>
</evidence>
<keyword evidence="2" id="KW-0175">Coiled coil</keyword>
<dbReference type="EC" id="3.1.3.3" evidence="4"/>
<dbReference type="EMBL" id="CP036279">
    <property type="protein sequence ID" value="QDU62349.1"/>
    <property type="molecule type" value="Genomic_DNA"/>
</dbReference>
<feature type="coiled-coil region" evidence="2">
    <location>
        <begin position="185"/>
        <end position="223"/>
    </location>
</feature>
<name>A0A518B5U1_9BACT</name>
<dbReference type="PANTHER" id="PTHR43156">
    <property type="entry name" value="STAGE II SPORULATION PROTEIN E-RELATED"/>
    <property type="match status" value="1"/>
</dbReference>
<keyword evidence="1 4" id="KW-0378">Hydrolase</keyword>
<evidence type="ECO:0000256" key="2">
    <source>
        <dbReference type="SAM" id="Coils"/>
    </source>
</evidence>
<proteinExistence type="predicted"/>
<dbReference type="OrthoDB" id="247273at2"/>
<dbReference type="Proteomes" id="UP000317093">
    <property type="component" value="Chromosome"/>
</dbReference>
<gene>
    <name evidence="4" type="primary">rsbP</name>
    <name evidence="4" type="ORF">Pan216_32160</name>
</gene>
<dbReference type="InterPro" id="IPR001932">
    <property type="entry name" value="PPM-type_phosphatase-like_dom"/>
</dbReference>
<sequence>MSDLDRDLLELFGNDAPLASPDAHFLEPMVRALEEVPTRRLVLVGRQGETLAAWTAPESDPDFPDTFDWATLAAPPDGLAVHHRGDDRGPCVAIALEDPYVGPTTLVIQLVSEHDLPQVESLARWITSLGEMILHQFRRDEEVPTLKARLDQMARQQETFRQEHARIVAMNLEEHDARINEKRFRERLQREVSQRTRELRAHADELLRANRRMERDLAAAARIQRSLLPREIPRVKGAEIAWFYQPCEELAGDSLNVFRLDEKTLAMYVLDVSGHGVPAALLSVTLSRVLSPFLDQSSILKRRIDRPPWYQLVAPADVAESLNSQFQSERALDQYFTIVYGLFEEETCRFRFVAAGHGGPVYLPASGTPKILSVPSFPIGWFDAPTYTEQVIELSPGDRLLLYSDGVTDANDSSKQGFGSEGIIRGLTEQRDKPLASALDGLAQRVLDWGEGSPVHDDVSMIALEIRTEESSTSS</sequence>
<feature type="domain" description="PPM-type phosphatase" evidence="3">
    <location>
        <begin position="235"/>
        <end position="466"/>
    </location>
</feature>
<dbReference type="InterPro" id="IPR052016">
    <property type="entry name" value="Bact_Sigma-Reg"/>
</dbReference>
<dbReference type="InterPro" id="IPR036457">
    <property type="entry name" value="PPM-type-like_dom_sf"/>
</dbReference>
<keyword evidence="5" id="KW-1185">Reference proteome</keyword>
<dbReference type="PANTHER" id="PTHR43156:SF9">
    <property type="entry name" value="HAMP DOMAIN-CONTAINING PROTEIN"/>
    <property type="match status" value="1"/>
</dbReference>
<protein>
    <submittedName>
        <fullName evidence="4">Phosphoserine phosphatase RsbP</fullName>
        <ecNumber evidence="4">3.1.3.3</ecNumber>
    </submittedName>
</protein>